<dbReference type="Proteomes" id="UP001596201">
    <property type="component" value="Unassembled WGS sequence"/>
</dbReference>
<reference evidence="3 4" key="1">
    <citation type="journal article" date="2019" name="Int. J. Syst. Evol. Microbiol.">
        <title>The Global Catalogue of Microorganisms (GCM) 10K type strain sequencing project: providing services to taxonomists for standard genome sequencing and annotation.</title>
        <authorList>
            <consortium name="The Broad Institute Genomics Platform"/>
            <consortium name="The Broad Institute Genome Sequencing Center for Infectious Disease"/>
            <person name="Wu L."/>
            <person name="Ma J."/>
        </authorList>
    </citation>
    <scope>NUCLEOTIDE SEQUENCE [LARGE SCALE GENOMIC DNA]</scope>
    <source>
        <strain evidence="3 4">CGMCC 1.12237</strain>
    </source>
</reference>
<feature type="transmembrane region" description="Helical" evidence="1">
    <location>
        <begin position="129"/>
        <end position="158"/>
    </location>
</feature>
<dbReference type="InterPro" id="IPR058271">
    <property type="entry name" value="DUF7965"/>
</dbReference>
<dbReference type="AlphaFoldDB" id="A0ABD5REQ5"/>
<keyword evidence="1" id="KW-0812">Transmembrane</keyword>
<organism evidence="3 4">
    <name type="scientific">Salinirubrum litoreum</name>
    <dbReference type="NCBI Taxonomy" id="1126234"/>
    <lineage>
        <taxon>Archaea</taxon>
        <taxon>Methanobacteriati</taxon>
        <taxon>Methanobacteriota</taxon>
        <taxon>Stenosarchaea group</taxon>
        <taxon>Halobacteria</taxon>
        <taxon>Halobacteriales</taxon>
        <taxon>Haloferacaceae</taxon>
        <taxon>Salinirubrum</taxon>
    </lineage>
</organism>
<protein>
    <recommendedName>
        <fullName evidence="2">DUF7965 domain-containing protein</fullName>
    </recommendedName>
</protein>
<name>A0ABD5REQ5_9EURY</name>
<dbReference type="EMBL" id="JBHSKX010000002">
    <property type="protein sequence ID" value="MFC5368456.1"/>
    <property type="molecule type" value="Genomic_DNA"/>
</dbReference>
<evidence type="ECO:0000259" key="2">
    <source>
        <dbReference type="Pfam" id="PF25913"/>
    </source>
</evidence>
<accession>A0ABD5REQ5</accession>
<keyword evidence="4" id="KW-1185">Reference proteome</keyword>
<comment type="caution">
    <text evidence="3">The sequence shown here is derived from an EMBL/GenBank/DDBJ whole genome shotgun (WGS) entry which is preliminary data.</text>
</comment>
<evidence type="ECO:0000313" key="3">
    <source>
        <dbReference type="EMBL" id="MFC5368456.1"/>
    </source>
</evidence>
<keyword evidence="1" id="KW-1133">Transmembrane helix</keyword>
<dbReference type="RefSeq" id="WP_227230731.1">
    <property type="nucleotide sequence ID" value="NZ_JAJCVJ010000002.1"/>
</dbReference>
<sequence length="172" mass="17530">MGEDASPPTGDPDRLLVVALATFHTVALVVLGVLGLVVGESVGDILAALSTELGFVLFLALWGVVTWTHRRLFRAVSLAETPLRGLIRPGLKWGGITGWSFFVVLFLVVTGESVVSALLGGGLSPLGDVVVVGGVLFGIGSVLSVLVGAVIGLVGAVVDRAVLLAVDRAVPA</sequence>
<dbReference type="Pfam" id="PF25913">
    <property type="entry name" value="DUF7965"/>
    <property type="match status" value="1"/>
</dbReference>
<feature type="transmembrane region" description="Helical" evidence="1">
    <location>
        <begin position="15"/>
        <end position="39"/>
    </location>
</feature>
<evidence type="ECO:0000313" key="4">
    <source>
        <dbReference type="Proteomes" id="UP001596201"/>
    </source>
</evidence>
<proteinExistence type="predicted"/>
<feature type="transmembrane region" description="Helical" evidence="1">
    <location>
        <begin position="45"/>
        <end position="69"/>
    </location>
</feature>
<evidence type="ECO:0000256" key="1">
    <source>
        <dbReference type="SAM" id="Phobius"/>
    </source>
</evidence>
<gene>
    <name evidence="3" type="ORF">ACFPJ5_16120</name>
</gene>
<keyword evidence="1" id="KW-0472">Membrane</keyword>
<feature type="domain" description="DUF7965" evidence="2">
    <location>
        <begin position="15"/>
        <end position="171"/>
    </location>
</feature>